<accession>A0A5C6BUH4</accession>
<name>A0A5C6BUH4_9BACT</name>
<evidence type="ECO:0000313" key="3">
    <source>
        <dbReference type="EMBL" id="TWU15297.1"/>
    </source>
</evidence>
<protein>
    <submittedName>
        <fullName evidence="3">Vitamin B12-binding protein</fullName>
    </submittedName>
</protein>
<dbReference type="PROSITE" id="PS50983">
    <property type="entry name" value="FE_B12_PBP"/>
    <property type="match status" value="1"/>
</dbReference>
<gene>
    <name evidence="3" type="primary">btuF</name>
    <name evidence="3" type="ORF">Poly21_24920</name>
</gene>
<feature type="domain" description="Fe/B12 periplasmic-binding" evidence="2">
    <location>
        <begin position="131"/>
        <end position="387"/>
    </location>
</feature>
<dbReference type="AlphaFoldDB" id="A0A5C6BUH4"/>
<dbReference type="NCBIfam" id="NF038402">
    <property type="entry name" value="TroA_like"/>
    <property type="match status" value="1"/>
</dbReference>
<dbReference type="InterPro" id="IPR002491">
    <property type="entry name" value="ABC_transptr_periplasmic_BD"/>
</dbReference>
<dbReference type="OrthoDB" id="9787772at2"/>
<dbReference type="Pfam" id="PF01497">
    <property type="entry name" value="Peripla_BP_2"/>
    <property type="match status" value="1"/>
</dbReference>
<dbReference type="Gene3D" id="3.40.50.1980">
    <property type="entry name" value="Nitrogenase molybdenum iron protein domain"/>
    <property type="match status" value="2"/>
</dbReference>
<evidence type="ECO:0000256" key="1">
    <source>
        <dbReference type="ARBA" id="ARBA00022729"/>
    </source>
</evidence>
<sequence>MIDLNELSTRGLRSDMLRRGPGCVAWDYCPERAEVRSRTEQWSHPTLHRTDAVASQNTEATQLENRAAKRRFKPNDLSVQACVLLTIGLVFAASGCGRASQPIASRVQPETQHVIVDRLDRTIRVGEPARRIISLSPATTELLYAIGAGSSLVGATTHSDFPSAALELPRVGGGTLESISVEAIIAAQPDLVLCKWDRHQPLLESLDRLHISTLAIGPKNLDELFEEADWLGRLTGHVSEAETLVATMQTKHQSLRRIVERVRPEPSLSVFYEVWDEPLMTAGPDSFIAELLLLAGLQNIITDTDIAYPRINAETVIRGNPDLILAPTSHLKRVDIESFGARPGWGAINAVNEHRIYVISGDLISRCGPRVLDAVAEIIVAAYPNTAAEIAELTPDVVAETP</sequence>
<evidence type="ECO:0000259" key="2">
    <source>
        <dbReference type="PROSITE" id="PS50983"/>
    </source>
</evidence>
<dbReference type="GO" id="GO:0071281">
    <property type="term" value="P:cellular response to iron ion"/>
    <property type="evidence" value="ECO:0007669"/>
    <property type="project" value="TreeGrafter"/>
</dbReference>
<dbReference type="PANTHER" id="PTHR30535">
    <property type="entry name" value="VITAMIN B12-BINDING PROTEIN"/>
    <property type="match status" value="1"/>
</dbReference>
<proteinExistence type="predicted"/>
<dbReference type="EMBL" id="SJPU01000002">
    <property type="protein sequence ID" value="TWU15297.1"/>
    <property type="molecule type" value="Genomic_DNA"/>
</dbReference>
<reference evidence="3 4" key="1">
    <citation type="journal article" date="2020" name="Antonie Van Leeuwenhoek">
        <title>Rhodopirellula heiligendammensis sp. nov., Rhodopirellula pilleata sp. nov., and Rhodopirellula solitaria sp. nov. isolated from natural or artificial marine surfaces in Northern Germany and California, USA, and emended description of the genus Rhodopirellula.</title>
        <authorList>
            <person name="Kallscheuer N."/>
            <person name="Wiegand S."/>
            <person name="Jogler M."/>
            <person name="Boedeker C."/>
            <person name="Peeters S.H."/>
            <person name="Rast P."/>
            <person name="Heuer A."/>
            <person name="Jetten M.S.M."/>
            <person name="Rohde M."/>
            <person name="Jogler C."/>
        </authorList>
    </citation>
    <scope>NUCLEOTIDE SEQUENCE [LARGE SCALE GENOMIC DNA]</scope>
    <source>
        <strain evidence="3 4">Poly21</strain>
    </source>
</reference>
<evidence type="ECO:0000313" key="4">
    <source>
        <dbReference type="Proteomes" id="UP000319908"/>
    </source>
</evidence>
<keyword evidence="1" id="KW-0732">Signal</keyword>
<dbReference type="Proteomes" id="UP000319908">
    <property type="component" value="Unassembled WGS sequence"/>
</dbReference>
<comment type="caution">
    <text evidence="3">The sequence shown here is derived from an EMBL/GenBank/DDBJ whole genome shotgun (WGS) entry which is preliminary data.</text>
</comment>
<dbReference type="InterPro" id="IPR050902">
    <property type="entry name" value="ABC_Transporter_SBP"/>
</dbReference>
<keyword evidence="4" id="KW-1185">Reference proteome</keyword>
<dbReference type="SUPFAM" id="SSF53807">
    <property type="entry name" value="Helical backbone' metal receptor"/>
    <property type="match status" value="1"/>
</dbReference>
<dbReference type="PANTHER" id="PTHR30535:SF34">
    <property type="entry name" value="MOLYBDATE-BINDING PROTEIN MOLA"/>
    <property type="match status" value="1"/>
</dbReference>
<dbReference type="InterPro" id="IPR054828">
    <property type="entry name" value="Vit_B12_bind_prot"/>
</dbReference>
<organism evidence="3 4">
    <name type="scientific">Allorhodopirellula heiligendammensis</name>
    <dbReference type="NCBI Taxonomy" id="2714739"/>
    <lineage>
        <taxon>Bacteria</taxon>
        <taxon>Pseudomonadati</taxon>
        <taxon>Planctomycetota</taxon>
        <taxon>Planctomycetia</taxon>
        <taxon>Pirellulales</taxon>
        <taxon>Pirellulaceae</taxon>
        <taxon>Allorhodopirellula</taxon>
    </lineage>
</organism>